<dbReference type="InterPro" id="IPR004300">
    <property type="entry name" value="Glyco_hydro_57_N"/>
</dbReference>
<dbReference type="PANTHER" id="PTHR36306">
    <property type="entry name" value="ALPHA-AMYLASE-RELATED-RELATED"/>
    <property type="match status" value="1"/>
</dbReference>
<dbReference type="Pfam" id="PF03065">
    <property type="entry name" value="Glyco_hydro_57"/>
    <property type="match status" value="1"/>
</dbReference>
<dbReference type="GO" id="GO:0016787">
    <property type="term" value="F:hydrolase activity"/>
    <property type="evidence" value="ECO:0007669"/>
    <property type="project" value="UniProtKB-KW"/>
</dbReference>
<dbReference type="OrthoDB" id="64936at2157"/>
<dbReference type="CDD" id="cd10795">
    <property type="entry name" value="GH57N_MJA1_like"/>
    <property type="match status" value="1"/>
</dbReference>
<reference evidence="4" key="1">
    <citation type="submission" date="2010-07" db="EMBL/GenBank/DDBJ databases">
        <title>The complete genome of Methanosalsum zhilinae DSM 4017.</title>
        <authorList>
            <consortium name="US DOE Joint Genome Institute (JGI-PGF)"/>
            <person name="Lucas S."/>
            <person name="Copeland A."/>
            <person name="Lapidus A."/>
            <person name="Glavina del Rio T."/>
            <person name="Dalin E."/>
            <person name="Tice H."/>
            <person name="Bruce D."/>
            <person name="Goodwin L."/>
            <person name="Pitluck S."/>
            <person name="Kyrpides N."/>
            <person name="Mavromatis K."/>
            <person name="Ovchinnikova G."/>
            <person name="Daligault H."/>
            <person name="Detter J.C."/>
            <person name="Han C."/>
            <person name="Tapia R."/>
            <person name="Larimer F."/>
            <person name="Land M."/>
            <person name="Hauser L."/>
            <person name="Markowitz V."/>
            <person name="Cheng J.-F."/>
            <person name="Hugenholtz P."/>
            <person name="Woyke T."/>
            <person name="Wu D."/>
            <person name="Spring S."/>
            <person name="Schueler E."/>
            <person name="Brambilla E."/>
            <person name="Klenk H.-P."/>
            <person name="Eisen J.A."/>
        </authorList>
    </citation>
    <scope>NUCLEOTIDE SEQUENCE</scope>
    <source>
        <strain evidence="4">DSM 4017</strain>
    </source>
</reference>
<dbReference type="PANTHER" id="PTHR36306:SF1">
    <property type="entry name" value="ALPHA-AMYLASE-RELATED"/>
    <property type="match status" value="1"/>
</dbReference>
<keyword evidence="4" id="KW-0378">Hydrolase</keyword>
<dbReference type="InterPro" id="IPR011330">
    <property type="entry name" value="Glyco_hydro/deAcase_b/a-brl"/>
</dbReference>
<evidence type="ECO:0000256" key="1">
    <source>
        <dbReference type="ARBA" id="ARBA00006821"/>
    </source>
</evidence>
<dbReference type="RefSeq" id="WP_013898674.1">
    <property type="nucleotide sequence ID" value="NC_015676.1"/>
</dbReference>
<dbReference type="Gene3D" id="3.20.110.20">
    <property type="match status" value="1"/>
</dbReference>
<protein>
    <submittedName>
        <fullName evidence="4">Glycoside hydrolase family 57</fullName>
    </submittedName>
</protein>
<dbReference type="AlphaFoldDB" id="F7XNH9"/>
<keyword evidence="2" id="KW-0119">Carbohydrate metabolism</keyword>
<dbReference type="HOGENOM" id="CLU_033691_0_0_2"/>
<dbReference type="SUPFAM" id="SSF88713">
    <property type="entry name" value="Glycoside hydrolase/deacetylase"/>
    <property type="match status" value="1"/>
</dbReference>
<organism evidence="4 5">
    <name type="scientific">Methanosalsum zhilinae (strain DSM 4017 / NBRC 107636 / OCM 62 / WeN5)</name>
    <name type="common">Methanohalophilus zhilinae</name>
    <dbReference type="NCBI Taxonomy" id="679901"/>
    <lineage>
        <taxon>Archaea</taxon>
        <taxon>Methanobacteriati</taxon>
        <taxon>Methanobacteriota</taxon>
        <taxon>Stenosarchaea group</taxon>
        <taxon>Methanomicrobia</taxon>
        <taxon>Methanosarcinales</taxon>
        <taxon>Methanosarcinaceae</taxon>
        <taxon>Methanosalsum</taxon>
    </lineage>
</organism>
<evidence type="ECO:0000256" key="2">
    <source>
        <dbReference type="ARBA" id="ARBA00023277"/>
    </source>
</evidence>
<dbReference type="STRING" id="679901.Mzhil_1393"/>
<dbReference type="KEGG" id="mzh:Mzhil_1393"/>
<feature type="domain" description="Glycoside hydrolase family 57 N-terminal" evidence="3">
    <location>
        <begin position="7"/>
        <end position="280"/>
    </location>
</feature>
<keyword evidence="5" id="KW-1185">Reference proteome</keyword>
<evidence type="ECO:0000313" key="4">
    <source>
        <dbReference type="EMBL" id="AEH61237.1"/>
    </source>
</evidence>
<name>F7XNH9_METZD</name>
<dbReference type="GO" id="GO:0005975">
    <property type="term" value="P:carbohydrate metabolic process"/>
    <property type="evidence" value="ECO:0007669"/>
    <property type="project" value="InterPro"/>
</dbReference>
<evidence type="ECO:0000313" key="5">
    <source>
        <dbReference type="Proteomes" id="UP000006622"/>
    </source>
</evidence>
<dbReference type="GeneID" id="10823030"/>
<gene>
    <name evidence="4" type="ordered locus">Mzhil_1393</name>
</gene>
<comment type="similarity">
    <text evidence="1">Belongs to the glycosyl hydrolase 57 family.</text>
</comment>
<evidence type="ECO:0000259" key="3">
    <source>
        <dbReference type="Pfam" id="PF03065"/>
    </source>
</evidence>
<dbReference type="EMBL" id="CP002101">
    <property type="protein sequence ID" value="AEH61237.1"/>
    <property type="molecule type" value="Genomic_DNA"/>
</dbReference>
<accession>F7XNH9</accession>
<dbReference type="InterPro" id="IPR052046">
    <property type="entry name" value="GH57_Enzymes"/>
</dbReference>
<dbReference type="Proteomes" id="UP000006622">
    <property type="component" value="Chromosome"/>
</dbReference>
<proteinExistence type="inferred from homology"/>
<sequence>MKGVCVCWEVHLPYDIKWYWANEGYQKPSMEKYFNLIKTFSNFDRFADEVISSNEILKESIADGGKYSFNISGTFIEQCKWNMEVISSFHGLLNSGNVELLASPYYQSVCSLFENHSDFIEQVKKHSSTINDIFDEKVQTLVNTQLLMSDEIARSAYQMGFRCMISEGSHNIVRKNDPVYVYKNHLPVILRHINLSEDIERRFSEKKWTGYPLIADKFAAWVNSMEGDVLTLYINYDSLSSHRKDSELIHDFIRDLPKSLASHDIQMITPSEAVKLYSARPLETLKRESTARYGINSLIGNHVQHIYMHELTGAGKELENIKDRSYHSSLQHIYRCLQQSSIMHDMNAVNYPLAYERAVNNLSILSDLKRALISGDKQ</sequence>